<dbReference type="Proteomes" id="UP001186974">
    <property type="component" value="Unassembled WGS sequence"/>
</dbReference>
<organism evidence="1 2">
    <name type="scientific">Coniosporium uncinatum</name>
    <dbReference type="NCBI Taxonomy" id="93489"/>
    <lineage>
        <taxon>Eukaryota</taxon>
        <taxon>Fungi</taxon>
        <taxon>Dikarya</taxon>
        <taxon>Ascomycota</taxon>
        <taxon>Pezizomycotina</taxon>
        <taxon>Dothideomycetes</taxon>
        <taxon>Dothideomycetes incertae sedis</taxon>
        <taxon>Coniosporium</taxon>
    </lineage>
</organism>
<accession>A0ACC3CUK4</accession>
<sequence>AGRHEVILRDLSRANPFELFTDEVKNSYLRCSYKWSFHHIPSLLIRVRKGELESWVIWAILALSIRFSDKAPAPFKTPIEASNAYCAHARQILQPDIEQPTLGRIQALLMITGHSWGAGEGRRAWIYLGMAVRMAQVMGLFDESAYARKHNGSVSSQEFIAAEEQRRTAWTCFLMDSLLSGGKGRKRTLNADDMQIQLPSDTDNFIFGEPVRCERLNGMLSGDPGLGPVGELGIIAYSMRA</sequence>
<name>A0ACC3CUK4_9PEZI</name>
<reference evidence="1" key="1">
    <citation type="submission" date="2024-09" db="EMBL/GenBank/DDBJ databases">
        <title>Black Yeasts Isolated from many extreme environments.</title>
        <authorList>
            <person name="Coleine C."/>
            <person name="Stajich J.E."/>
            <person name="Selbmann L."/>
        </authorList>
    </citation>
    <scope>NUCLEOTIDE SEQUENCE</scope>
    <source>
        <strain evidence="1">CCFEE 5737</strain>
    </source>
</reference>
<feature type="non-terminal residue" evidence="1">
    <location>
        <position position="1"/>
    </location>
</feature>
<comment type="caution">
    <text evidence="1">The sequence shown here is derived from an EMBL/GenBank/DDBJ whole genome shotgun (WGS) entry which is preliminary data.</text>
</comment>
<gene>
    <name evidence="1" type="ORF">LTS18_000352</name>
</gene>
<keyword evidence="2" id="KW-1185">Reference proteome</keyword>
<evidence type="ECO:0000313" key="1">
    <source>
        <dbReference type="EMBL" id="KAK3044789.1"/>
    </source>
</evidence>
<proteinExistence type="predicted"/>
<feature type="non-terminal residue" evidence="1">
    <location>
        <position position="241"/>
    </location>
</feature>
<dbReference type="EMBL" id="JAWDJW010011456">
    <property type="protein sequence ID" value="KAK3044789.1"/>
    <property type="molecule type" value="Genomic_DNA"/>
</dbReference>
<protein>
    <submittedName>
        <fullName evidence="1">Uncharacterized protein</fullName>
    </submittedName>
</protein>
<evidence type="ECO:0000313" key="2">
    <source>
        <dbReference type="Proteomes" id="UP001186974"/>
    </source>
</evidence>